<proteinExistence type="predicted"/>
<name>A0ABS3P1K6_9BACI</name>
<dbReference type="EMBL" id="JAGDQJ010000020">
    <property type="protein sequence ID" value="MBO1627067.1"/>
    <property type="molecule type" value="Genomic_DNA"/>
</dbReference>
<reference evidence="1 2" key="1">
    <citation type="submission" date="2021-03" db="EMBL/GenBank/DDBJ databases">
        <title>Identification of novel Bacillus strains.</title>
        <authorList>
            <person name="Xiao Z."/>
            <person name="Li Y."/>
            <person name="Shen J."/>
        </authorList>
    </citation>
    <scope>NUCLEOTIDE SEQUENCE [LARGE SCALE GENOMIC DNA]</scope>
    <source>
        <strain evidence="1 2">SY8</strain>
    </source>
</reference>
<organism evidence="1 2">
    <name type="scientific">Bacillus arachidis</name>
    <dbReference type="NCBI Taxonomy" id="2819290"/>
    <lineage>
        <taxon>Bacteria</taxon>
        <taxon>Bacillati</taxon>
        <taxon>Bacillota</taxon>
        <taxon>Bacilli</taxon>
        <taxon>Bacillales</taxon>
        <taxon>Bacillaceae</taxon>
        <taxon>Bacillus</taxon>
    </lineage>
</organism>
<dbReference type="Proteomes" id="UP000677611">
    <property type="component" value="Unassembled WGS sequence"/>
</dbReference>
<accession>A0ABS3P1K6</accession>
<protein>
    <submittedName>
        <fullName evidence="1">DUF3967 domain-containing protein</fullName>
    </submittedName>
</protein>
<gene>
    <name evidence="1" type="ORF">J4P90_17870</name>
</gene>
<evidence type="ECO:0000313" key="2">
    <source>
        <dbReference type="Proteomes" id="UP000677611"/>
    </source>
</evidence>
<dbReference type="RefSeq" id="WP_208018520.1">
    <property type="nucleotide sequence ID" value="NZ_JAGDQJ010000020.1"/>
</dbReference>
<sequence length="63" mass="7583">MSHSPHRTPFTHRYRFEHGKSTIKKRIVRGNQAGVFSSKQRILQRLEERDQVLMQHIREVQKS</sequence>
<comment type="caution">
    <text evidence="1">The sequence shown here is derived from an EMBL/GenBank/DDBJ whole genome shotgun (WGS) entry which is preliminary data.</text>
</comment>
<evidence type="ECO:0000313" key="1">
    <source>
        <dbReference type="EMBL" id="MBO1627067.1"/>
    </source>
</evidence>
<keyword evidence="2" id="KW-1185">Reference proteome</keyword>